<comment type="function">
    <text evidence="5">Bifunctional enzyme that catalyzes the enolization of 2,3-diketo-5-methylthiopentyl-1-phosphate (DK-MTP-1-P) into the intermediate 2-hydroxy-3-keto-5-methylthiopentenyl-1-phosphate (HK-MTPenyl-1-P), which is then dephosphorylated to form the acireductone 1,2-dihydroxy-3-keto-5-methylthiopentene (DHK-MTPene).</text>
</comment>
<dbReference type="GO" id="GO:0019509">
    <property type="term" value="P:L-methionine salvage from methylthioadenosine"/>
    <property type="evidence" value="ECO:0007669"/>
    <property type="project" value="UniProtKB-UniRule"/>
</dbReference>
<dbReference type="Gene3D" id="3.40.50.1000">
    <property type="entry name" value="HAD superfamily/HAD-like"/>
    <property type="match status" value="1"/>
</dbReference>
<evidence type="ECO:0000313" key="7">
    <source>
        <dbReference type="Proteomes" id="UP000245138"/>
    </source>
</evidence>
<comment type="subunit">
    <text evidence="5">Monomer.</text>
</comment>
<comment type="caution">
    <text evidence="6">The sequence shown here is derived from an EMBL/GenBank/DDBJ whole genome shotgun (WGS) entry which is preliminary data.</text>
</comment>
<comment type="cofactor">
    <cofactor evidence="5">
        <name>Mg(2+)</name>
        <dbReference type="ChEBI" id="CHEBI:18420"/>
    </cofactor>
    <text evidence="5">Binds 1 Mg(2+) ion per subunit.</text>
</comment>
<comment type="similarity">
    <text evidence="5">Belongs to the HAD-like hydrolase superfamily. MasA/MtnC family.</text>
</comment>
<dbReference type="EMBL" id="QDKJ01000016">
    <property type="protein sequence ID" value="PWC10003.1"/>
    <property type="molecule type" value="Genomic_DNA"/>
</dbReference>
<keyword evidence="4 5" id="KW-0486">Methionine biosynthesis</keyword>
<dbReference type="RefSeq" id="WP_109055725.1">
    <property type="nucleotide sequence ID" value="NZ_QDKJ01000016.1"/>
</dbReference>
<dbReference type="GO" id="GO:0043874">
    <property type="term" value="F:acireductone synthase activity"/>
    <property type="evidence" value="ECO:0007669"/>
    <property type="project" value="UniProtKB-EC"/>
</dbReference>
<dbReference type="PANTHER" id="PTHR20371:SF1">
    <property type="entry name" value="ENOLASE-PHOSPHATASE E1"/>
    <property type="match status" value="1"/>
</dbReference>
<comment type="pathway">
    <text evidence="5">Amino-acid biosynthesis; L-methionine biosynthesis via salvage pathway; L-methionine from S-methyl-5-thio-alpha-D-ribose 1-phosphate: step 4/6.</text>
</comment>
<dbReference type="OrthoDB" id="9797416at2"/>
<evidence type="ECO:0000256" key="2">
    <source>
        <dbReference type="ARBA" id="ARBA00022723"/>
    </source>
</evidence>
<dbReference type="SFLD" id="SFLDG01129">
    <property type="entry name" value="C1.5:_HAD__Beta-PGM__Phosphata"/>
    <property type="match status" value="1"/>
</dbReference>
<dbReference type="SFLD" id="SFLDF00044">
    <property type="entry name" value="enolase-phosphatase"/>
    <property type="match status" value="1"/>
</dbReference>
<reference evidence="6 7" key="1">
    <citation type="submission" date="2018-04" db="EMBL/GenBank/DDBJ databases">
        <title>Brenneria corticis sp.nov.</title>
        <authorList>
            <person name="Li Y."/>
        </authorList>
    </citation>
    <scope>NUCLEOTIDE SEQUENCE [LARGE SCALE GENOMIC DNA]</scope>
    <source>
        <strain evidence="6 7">LMG 27715</strain>
    </source>
</reference>
<comment type="catalytic activity">
    <reaction evidence="5">
        <text>5-methylsulfanyl-2,3-dioxopentyl phosphate + H2O = 1,2-dihydroxy-5-(methylsulfanyl)pent-1-en-3-one + phosphate</text>
        <dbReference type="Rhea" id="RHEA:21700"/>
        <dbReference type="ChEBI" id="CHEBI:15377"/>
        <dbReference type="ChEBI" id="CHEBI:43474"/>
        <dbReference type="ChEBI" id="CHEBI:49252"/>
        <dbReference type="ChEBI" id="CHEBI:58828"/>
        <dbReference type="EC" id="3.1.3.77"/>
    </reaction>
</comment>
<dbReference type="UniPathway" id="UPA00904">
    <property type="reaction ID" value="UER00876"/>
</dbReference>
<dbReference type="InterPro" id="IPR006439">
    <property type="entry name" value="HAD-SF_hydro_IA"/>
</dbReference>
<dbReference type="PRINTS" id="PR00413">
    <property type="entry name" value="HADHALOGNASE"/>
</dbReference>
<gene>
    <name evidence="5 6" type="primary">mtnC</name>
    <name evidence="6" type="ORF">B4923_17875</name>
</gene>
<sequence length="234" mass="26713">MSQTRAIKAIVTDIEGTTSDIRFVHNVLFPYARERLADTVHRHDDNQEIAQALTLLRQELTAPDADEEALIAALHQFMDEDRKSTALKLLQGIIWRTGYHNGDFRGHLYPEVARQLADWQRQGIRLYVYSSGSVEAQQLLFGYSEAGDLRPLFQDYFDTRVGAKRETASYRAIAQSIGLPAEQLLFLSDVHQELDAAQAAGWHTCQLIRRDADDLSRHPQVARFDQIDLQEYSQ</sequence>
<keyword evidence="2 5" id="KW-0479">Metal-binding</keyword>
<dbReference type="Gene3D" id="1.10.720.60">
    <property type="match status" value="1"/>
</dbReference>
<dbReference type="GO" id="GO:0000287">
    <property type="term" value="F:magnesium ion binding"/>
    <property type="evidence" value="ECO:0007669"/>
    <property type="project" value="UniProtKB-UniRule"/>
</dbReference>
<dbReference type="InterPro" id="IPR023214">
    <property type="entry name" value="HAD_sf"/>
</dbReference>
<dbReference type="EC" id="3.1.3.77" evidence="5"/>
<dbReference type="HAMAP" id="MF_01681">
    <property type="entry name" value="Salvage_MtnC"/>
    <property type="match status" value="1"/>
</dbReference>
<evidence type="ECO:0000256" key="3">
    <source>
        <dbReference type="ARBA" id="ARBA00022801"/>
    </source>
</evidence>
<dbReference type="Proteomes" id="UP000245138">
    <property type="component" value="Unassembled WGS sequence"/>
</dbReference>
<proteinExistence type="inferred from homology"/>
<accession>A0A2U1TKR3</accession>
<keyword evidence="5" id="KW-0460">Magnesium</keyword>
<dbReference type="CDD" id="cd01629">
    <property type="entry name" value="HAD_EP"/>
    <property type="match status" value="1"/>
</dbReference>
<dbReference type="AlphaFoldDB" id="A0A2U1TKR3"/>
<dbReference type="NCBIfam" id="TIGR01691">
    <property type="entry name" value="enolase-ppase"/>
    <property type="match status" value="1"/>
</dbReference>
<dbReference type="InterPro" id="IPR023943">
    <property type="entry name" value="Enolase-ppase_E1"/>
</dbReference>
<keyword evidence="3 5" id="KW-0378">Hydrolase</keyword>
<evidence type="ECO:0000256" key="1">
    <source>
        <dbReference type="ARBA" id="ARBA00022605"/>
    </source>
</evidence>
<evidence type="ECO:0000313" key="6">
    <source>
        <dbReference type="EMBL" id="PWC10003.1"/>
    </source>
</evidence>
<evidence type="ECO:0000256" key="5">
    <source>
        <dbReference type="HAMAP-Rule" id="MF_01681"/>
    </source>
</evidence>
<dbReference type="Pfam" id="PF00702">
    <property type="entry name" value="Hydrolase"/>
    <property type="match status" value="1"/>
</dbReference>
<dbReference type="InterPro" id="IPR036412">
    <property type="entry name" value="HAD-like_sf"/>
</dbReference>
<dbReference type="SUPFAM" id="SSF56784">
    <property type="entry name" value="HAD-like"/>
    <property type="match status" value="1"/>
</dbReference>
<evidence type="ECO:0000256" key="4">
    <source>
        <dbReference type="ARBA" id="ARBA00023167"/>
    </source>
</evidence>
<dbReference type="SFLD" id="SFLDG01133">
    <property type="entry name" value="C1.5.4:_Enolase-phosphatase_Li"/>
    <property type="match status" value="1"/>
</dbReference>
<dbReference type="SFLD" id="SFLDS00003">
    <property type="entry name" value="Haloacid_Dehalogenase"/>
    <property type="match status" value="1"/>
</dbReference>
<keyword evidence="1 5" id="KW-0028">Amino-acid biosynthesis</keyword>
<organism evidence="6 7">
    <name type="scientific">Brenneria roseae subsp. americana</name>
    <dbReference type="NCBI Taxonomy" id="1508507"/>
    <lineage>
        <taxon>Bacteria</taxon>
        <taxon>Pseudomonadati</taxon>
        <taxon>Pseudomonadota</taxon>
        <taxon>Gammaproteobacteria</taxon>
        <taxon>Enterobacterales</taxon>
        <taxon>Pectobacteriaceae</taxon>
        <taxon>Brenneria</taxon>
    </lineage>
</organism>
<keyword evidence="7" id="KW-1185">Reference proteome</keyword>
<dbReference type="NCBIfam" id="TIGR01549">
    <property type="entry name" value="HAD-SF-IA-v1"/>
    <property type="match status" value="1"/>
</dbReference>
<protein>
    <recommendedName>
        <fullName evidence="5">Enolase-phosphatase E1</fullName>
        <ecNumber evidence="5">3.1.3.77</ecNumber>
    </recommendedName>
    <alternativeName>
        <fullName evidence="5">2,3-diketo-5-methylthio-1-phosphopentane phosphatase</fullName>
    </alternativeName>
</protein>
<dbReference type="PANTHER" id="PTHR20371">
    <property type="entry name" value="ENOLASE-PHOSPHATASE E1"/>
    <property type="match status" value="1"/>
</dbReference>
<name>A0A2U1TKR3_9GAMM</name>
<comment type="pathway">
    <text evidence="5">Amino-acid biosynthesis; L-methionine biosynthesis via salvage pathway; L-methionine from S-methyl-5-thio-alpha-D-ribose 1-phosphate: step 3/6.</text>
</comment>
<dbReference type="GO" id="GO:0043716">
    <property type="term" value="F:2-hydroxy-3-keto-5-methylthiopentenyl-1-phosphate phosphatase activity"/>
    <property type="evidence" value="ECO:0007669"/>
    <property type="project" value="UniProtKB-UniRule"/>
</dbReference>
<dbReference type="GO" id="GO:0043715">
    <property type="term" value="F:2,3-diketo-5-methylthiopentyl-1-phosphate enolase activity"/>
    <property type="evidence" value="ECO:0007669"/>
    <property type="project" value="UniProtKB-UniRule"/>
</dbReference>